<dbReference type="PROSITE" id="PS50885">
    <property type="entry name" value="HAMP"/>
    <property type="match status" value="1"/>
</dbReference>
<reference evidence="8" key="1">
    <citation type="submission" date="2016-10" db="EMBL/GenBank/DDBJ databases">
        <authorList>
            <person name="Varghese N."/>
            <person name="Submissions S."/>
        </authorList>
    </citation>
    <scope>NUCLEOTIDE SEQUENCE [LARGE SCALE GENOMIC DNA]</scope>
    <source>
        <strain evidence="8">BL36</strain>
    </source>
</reference>
<evidence type="ECO:0000256" key="4">
    <source>
        <dbReference type="SAM" id="Phobius"/>
    </source>
</evidence>
<dbReference type="PANTHER" id="PTHR32089:SF112">
    <property type="entry name" value="LYSOZYME-LIKE PROTEIN-RELATED"/>
    <property type="match status" value="1"/>
</dbReference>
<dbReference type="InterPro" id="IPR003660">
    <property type="entry name" value="HAMP_dom"/>
</dbReference>
<dbReference type="Pfam" id="PF00015">
    <property type="entry name" value="MCPsignal"/>
    <property type="match status" value="1"/>
</dbReference>
<dbReference type="Proteomes" id="UP000199048">
    <property type="component" value="Unassembled WGS sequence"/>
</dbReference>
<dbReference type="GO" id="GO:0016020">
    <property type="term" value="C:membrane"/>
    <property type="evidence" value="ECO:0007669"/>
    <property type="project" value="InterPro"/>
</dbReference>
<evidence type="ECO:0000259" key="5">
    <source>
        <dbReference type="PROSITE" id="PS50111"/>
    </source>
</evidence>
<keyword evidence="4" id="KW-0472">Membrane</keyword>
<evidence type="ECO:0000256" key="1">
    <source>
        <dbReference type="ARBA" id="ARBA00023224"/>
    </source>
</evidence>
<feature type="domain" description="HAMP" evidence="6">
    <location>
        <begin position="210"/>
        <end position="263"/>
    </location>
</feature>
<evidence type="ECO:0000313" key="8">
    <source>
        <dbReference type="Proteomes" id="UP000199048"/>
    </source>
</evidence>
<dbReference type="PANTHER" id="PTHR32089">
    <property type="entry name" value="METHYL-ACCEPTING CHEMOTAXIS PROTEIN MCPB"/>
    <property type="match status" value="1"/>
</dbReference>
<feature type="transmembrane region" description="Helical" evidence="4">
    <location>
        <begin position="185"/>
        <end position="209"/>
    </location>
</feature>
<feature type="domain" description="Methyl-accepting transducer" evidence="5">
    <location>
        <begin position="296"/>
        <end position="525"/>
    </location>
</feature>
<dbReference type="Gene3D" id="1.10.287.950">
    <property type="entry name" value="Methyl-accepting chemotaxis protein"/>
    <property type="match status" value="1"/>
</dbReference>
<name>A0A1I4M3W7_9HYPH</name>
<dbReference type="AlphaFoldDB" id="A0A1I4M3W7"/>
<dbReference type="PROSITE" id="PS50111">
    <property type="entry name" value="CHEMOTAXIS_TRANSDUC_2"/>
    <property type="match status" value="1"/>
</dbReference>
<dbReference type="STRING" id="582667.SAMN05192568_101577"/>
<keyword evidence="4" id="KW-0812">Transmembrane</keyword>
<evidence type="ECO:0000259" key="6">
    <source>
        <dbReference type="PROSITE" id="PS50885"/>
    </source>
</evidence>
<dbReference type="SUPFAM" id="SSF58104">
    <property type="entry name" value="Methyl-accepting chemotaxis protein (MCP) signaling domain"/>
    <property type="match status" value="1"/>
</dbReference>
<dbReference type="RefSeq" id="WP_092042208.1">
    <property type="nucleotide sequence ID" value="NZ_FOTK01000015.1"/>
</dbReference>
<proteinExistence type="inferred from homology"/>
<dbReference type="OrthoDB" id="3289104at2"/>
<dbReference type="GO" id="GO:0007165">
    <property type="term" value="P:signal transduction"/>
    <property type="evidence" value="ECO:0007669"/>
    <property type="project" value="UniProtKB-KW"/>
</dbReference>
<organism evidence="7 8">
    <name type="scientific">Methylobacterium pseudosasicola</name>
    <dbReference type="NCBI Taxonomy" id="582667"/>
    <lineage>
        <taxon>Bacteria</taxon>
        <taxon>Pseudomonadati</taxon>
        <taxon>Pseudomonadota</taxon>
        <taxon>Alphaproteobacteria</taxon>
        <taxon>Hyphomicrobiales</taxon>
        <taxon>Methylobacteriaceae</taxon>
        <taxon>Methylobacterium</taxon>
    </lineage>
</organism>
<keyword evidence="8" id="KW-1185">Reference proteome</keyword>
<dbReference type="EMBL" id="FOTK01000015">
    <property type="protein sequence ID" value="SFL97786.1"/>
    <property type="molecule type" value="Genomic_DNA"/>
</dbReference>
<evidence type="ECO:0000313" key="7">
    <source>
        <dbReference type="EMBL" id="SFL97786.1"/>
    </source>
</evidence>
<dbReference type="SMART" id="SM00304">
    <property type="entry name" value="HAMP"/>
    <property type="match status" value="1"/>
</dbReference>
<feature type="transmembrane region" description="Helical" evidence="4">
    <location>
        <begin position="6"/>
        <end position="28"/>
    </location>
</feature>
<sequence>MRNSFGFKLAAVVGLLGFVAVGISAFAVRQSLWEQERAAATDRIWNAGLQAGALGQAIEHAVVQATALYTAADTNEARTRLSTLQEALAAVEQVRGPFLEAMEHHLAPERRRKFDLFVKEFVAYQTETAELGLTISPKAALIQATDEATVKNRERMIAEIGSLGREVLGRLNDQRAVATLEQSRAIIALIVVPAVALALGLLAAIWIIVAQVQRPLARLKSAMQALAADRLDNVVPFTDRQDAIGQMAHTIAAFQGAMIEKRTLDGDARARTARDLVRAERMAAATRAFESETHRTVADLAALAEAMQASADALSGLAGETTAQVAVAAEASDQTAGVVVSIASAAEELSVAAREIENQVRHTSTIASTALSDTQGLVATVTTLSQAADEAGTVIALIRAVAAQTNMLALNATIEAARAGAAGRGFAVVATEVKDLAAQTAQATDRIAHHIGAIQAAAADTVGAIGSIGTVGQTIAQMSSIASEVAVAADQQGQSSQVIARAITSAALESRKVSDSVAGVRATAASNEQQAAHVRQSALQVNAGTHSLQRAIETFLAQVAAA</sequence>
<dbReference type="Gene3D" id="6.10.340.10">
    <property type="match status" value="1"/>
</dbReference>
<evidence type="ECO:0000256" key="3">
    <source>
        <dbReference type="PROSITE-ProRule" id="PRU00284"/>
    </source>
</evidence>
<keyword evidence="1 3" id="KW-0807">Transducer</keyword>
<dbReference type="InterPro" id="IPR004089">
    <property type="entry name" value="MCPsignal_dom"/>
</dbReference>
<accession>A0A1I4M3W7</accession>
<evidence type="ECO:0000256" key="2">
    <source>
        <dbReference type="ARBA" id="ARBA00029447"/>
    </source>
</evidence>
<protein>
    <submittedName>
        <fullName evidence="7">Methyl-accepting chemotaxis protein</fullName>
    </submittedName>
</protein>
<gene>
    <name evidence="7" type="ORF">SAMN05192568_101577</name>
</gene>
<comment type="similarity">
    <text evidence="2">Belongs to the methyl-accepting chemotaxis (MCP) protein family.</text>
</comment>
<keyword evidence="4" id="KW-1133">Transmembrane helix</keyword>
<dbReference type="SMART" id="SM00283">
    <property type="entry name" value="MA"/>
    <property type="match status" value="1"/>
</dbReference>